<accession>A0AAD6QQY2</accession>
<dbReference type="EMBL" id="JAQIZT010000006">
    <property type="protein sequence ID" value="KAJ6994918.1"/>
    <property type="molecule type" value="Genomic_DNA"/>
</dbReference>
<keyword evidence="1" id="KW-0812">Transmembrane</keyword>
<reference evidence="2" key="1">
    <citation type="journal article" date="2023" name="Mol. Ecol. Resour.">
        <title>Chromosome-level genome assembly of a triploid poplar Populus alba 'Berolinensis'.</title>
        <authorList>
            <person name="Chen S."/>
            <person name="Yu Y."/>
            <person name="Wang X."/>
            <person name="Wang S."/>
            <person name="Zhang T."/>
            <person name="Zhou Y."/>
            <person name="He R."/>
            <person name="Meng N."/>
            <person name="Wang Y."/>
            <person name="Liu W."/>
            <person name="Liu Z."/>
            <person name="Liu J."/>
            <person name="Guo Q."/>
            <person name="Huang H."/>
            <person name="Sederoff R.R."/>
            <person name="Wang G."/>
            <person name="Qu G."/>
            <person name="Chen S."/>
        </authorList>
    </citation>
    <scope>NUCLEOTIDE SEQUENCE</scope>
    <source>
        <strain evidence="2">SC-2020</strain>
    </source>
</reference>
<gene>
    <name evidence="2" type="ORF">NC653_017641</name>
</gene>
<dbReference type="Proteomes" id="UP001164929">
    <property type="component" value="Chromosome 6"/>
</dbReference>
<comment type="caution">
    <text evidence="2">The sequence shown here is derived from an EMBL/GenBank/DDBJ whole genome shotgun (WGS) entry which is preliminary data.</text>
</comment>
<keyword evidence="1" id="KW-1133">Transmembrane helix</keyword>
<protein>
    <submittedName>
        <fullName evidence="2">Uncharacterized protein</fullName>
    </submittedName>
</protein>
<feature type="transmembrane region" description="Helical" evidence="1">
    <location>
        <begin position="52"/>
        <end position="76"/>
    </location>
</feature>
<sequence>MFAYTASQFSMNREACCRRGRKLCIVSLLYSYRCWRKSCFMVSFAQKCSLCWIFWSCFWTFCLVKVSASSFSITIFRNF</sequence>
<name>A0AAD6QQY2_9ROSI</name>
<organism evidence="2 3">
    <name type="scientific">Populus alba x Populus x berolinensis</name>
    <dbReference type="NCBI Taxonomy" id="444605"/>
    <lineage>
        <taxon>Eukaryota</taxon>
        <taxon>Viridiplantae</taxon>
        <taxon>Streptophyta</taxon>
        <taxon>Embryophyta</taxon>
        <taxon>Tracheophyta</taxon>
        <taxon>Spermatophyta</taxon>
        <taxon>Magnoliopsida</taxon>
        <taxon>eudicotyledons</taxon>
        <taxon>Gunneridae</taxon>
        <taxon>Pentapetalae</taxon>
        <taxon>rosids</taxon>
        <taxon>fabids</taxon>
        <taxon>Malpighiales</taxon>
        <taxon>Salicaceae</taxon>
        <taxon>Saliceae</taxon>
        <taxon>Populus</taxon>
    </lineage>
</organism>
<dbReference type="AlphaFoldDB" id="A0AAD6QQY2"/>
<keyword evidence="3" id="KW-1185">Reference proteome</keyword>
<proteinExistence type="predicted"/>
<evidence type="ECO:0000313" key="3">
    <source>
        <dbReference type="Proteomes" id="UP001164929"/>
    </source>
</evidence>
<keyword evidence="1" id="KW-0472">Membrane</keyword>
<evidence type="ECO:0000256" key="1">
    <source>
        <dbReference type="SAM" id="Phobius"/>
    </source>
</evidence>
<evidence type="ECO:0000313" key="2">
    <source>
        <dbReference type="EMBL" id="KAJ6994918.1"/>
    </source>
</evidence>